<dbReference type="RefSeq" id="WP_275054268.1">
    <property type="nucleotide sequence ID" value="NZ_QXDL01000065.1"/>
</dbReference>
<comment type="caution">
    <text evidence="7">The sequence shown here is derived from an EMBL/GenBank/DDBJ whole genome shotgun (WGS) entry which is preliminary data.</text>
</comment>
<feature type="transmembrane region" description="Helical" evidence="6">
    <location>
        <begin position="297"/>
        <end position="315"/>
    </location>
</feature>
<dbReference type="GO" id="GO:0015920">
    <property type="term" value="P:lipopolysaccharide transport"/>
    <property type="evidence" value="ECO:0007669"/>
    <property type="project" value="TreeGrafter"/>
</dbReference>
<evidence type="ECO:0000313" key="7">
    <source>
        <dbReference type="EMBL" id="RIH85000.1"/>
    </source>
</evidence>
<dbReference type="EMBL" id="QXDL01000065">
    <property type="protein sequence ID" value="RIH85000.1"/>
    <property type="molecule type" value="Genomic_DNA"/>
</dbReference>
<proteinExistence type="predicted"/>
<dbReference type="AlphaFoldDB" id="A0A399ENG6"/>
<name>A0A399ENG6_9DEIN</name>
<organism evidence="7 8">
    <name type="scientific">Calidithermus terrae</name>
    <dbReference type="NCBI Taxonomy" id="1408545"/>
    <lineage>
        <taxon>Bacteria</taxon>
        <taxon>Thermotogati</taxon>
        <taxon>Deinococcota</taxon>
        <taxon>Deinococci</taxon>
        <taxon>Thermales</taxon>
        <taxon>Thermaceae</taxon>
        <taxon>Calidithermus</taxon>
    </lineage>
</organism>
<evidence type="ECO:0000256" key="6">
    <source>
        <dbReference type="SAM" id="Phobius"/>
    </source>
</evidence>
<keyword evidence="3 6" id="KW-0812">Transmembrane</keyword>
<dbReference type="PANTHER" id="PTHR33529:SF2">
    <property type="entry name" value="LIPOPOLYSACCHARIDE EXPORT SYSTEM PERMEASE PROTEIN LPTG"/>
    <property type="match status" value="1"/>
</dbReference>
<dbReference type="InterPro" id="IPR005495">
    <property type="entry name" value="LptG/LptF_permease"/>
</dbReference>
<keyword evidence="4 6" id="KW-1133">Transmembrane helix</keyword>
<evidence type="ECO:0000256" key="1">
    <source>
        <dbReference type="ARBA" id="ARBA00004651"/>
    </source>
</evidence>
<feature type="transmembrane region" description="Helical" evidence="6">
    <location>
        <begin position="63"/>
        <end position="84"/>
    </location>
</feature>
<comment type="subcellular location">
    <subcellularLocation>
        <location evidence="1">Cell membrane</location>
        <topology evidence="1">Multi-pass membrane protein</topology>
    </subcellularLocation>
</comment>
<dbReference type="Proteomes" id="UP000265715">
    <property type="component" value="Unassembled WGS sequence"/>
</dbReference>
<feature type="transmembrane region" description="Helical" evidence="6">
    <location>
        <begin position="327"/>
        <end position="347"/>
    </location>
</feature>
<evidence type="ECO:0000256" key="4">
    <source>
        <dbReference type="ARBA" id="ARBA00022989"/>
    </source>
</evidence>
<feature type="transmembrane region" description="Helical" evidence="6">
    <location>
        <begin position="105"/>
        <end position="125"/>
    </location>
</feature>
<keyword evidence="2" id="KW-1003">Cell membrane</keyword>
<reference evidence="7 8" key="1">
    <citation type="submission" date="2018-08" db="EMBL/GenBank/DDBJ databases">
        <title>Meiothermus terrae DSM 26712 genome sequencing project.</title>
        <authorList>
            <person name="Da Costa M.S."/>
            <person name="Albuquerque L."/>
            <person name="Raposo P."/>
            <person name="Froufe H.J.C."/>
            <person name="Barroso C.S."/>
            <person name="Egas C."/>
        </authorList>
    </citation>
    <scope>NUCLEOTIDE SEQUENCE [LARGE SCALE GENOMIC DNA]</scope>
    <source>
        <strain evidence="7 8">DSM 26712</strain>
    </source>
</reference>
<sequence>MGNRIMTRLDRYLLRETLPVFAFGLALYVGLGLLSNVLARSAYVGQMPLGGMLAWLGLQVPAILSQTLPVAVLFAVLLGYGRLARENELLVMQAGGISPRRTARWLLVGGVLLAALSFCLNEWVIPWSTKQTVLTWWRSFDGNGGVFRLVGQDLPVGKLRLFFGGYDAAKNELTRVRVQQWEDRRLTVYFAERGRLEGTALRLQGVKGFMLDMDRLPPPEFTDLEQVEAFFQDYVRAQNLAQSLTIRLSLSQDDLVSRFSNYSSTALDSSQPPSHWWRQARDPAATVKEKVEARANLHAALAQAFAPLVLLWLALPVAVKRASSPGVALGLALALTVAYYVLFGLGGVLAQTSVWAPEIAMWGANVLAVAGGWALGRGVYR</sequence>
<evidence type="ECO:0000256" key="5">
    <source>
        <dbReference type="ARBA" id="ARBA00023136"/>
    </source>
</evidence>
<keyword evidence="5 6" id="KW-0472">Membrane</keyword>
<feature type="transmembrane region" description="Helical" evidence="6">
    <location>
        <begin position="359"/>
        <end position="380"/>
    </location>
</feature>
<dbReference type="GO" id="GO:0043190">
    <property type="term" value="C:ATP-binding cassette (ABC) transporter complex"/>
    <property type="evidence" value="ECO:0007669"/>
    <property type="project" value="TreeGrafter"/>
</dbReference>
<gene>
    <name evidence="7" type="ORF">Mterra_01818</name>
</gene>
<keyword evidence="8" id="KW-1185">Reference proteome</keyword>
<evidence type="ECO:0000256" key="2">
    <source>
        <dbReference type="ARBA" id="ARBA00022475"/>
    </source>
</evidence>
<evidence type="ECO:0000313" key="8">
    <source>
        <dbReference type="Proteomes" id="UP000265715"/>
    </source>
</evidence>
<dbReference type="PANTHER" id="PTHR33529">
    <property type="entry name" value="SLR0882 PROTEIN-RELATED"/>
    <property type="match status" value="1"/>
</dbReference>
<evidence type="ECO:0000256" key="3">
    <source>
        <dbReference type="ARBA" id="ARBA00022692"/>
    </source>
</evidence>
<dbReference type="Pfam" id="PF03739">
    <property type="entry name" value="LptF_LptG"/>
    <property type="match status" value="1"/>
</dbReference>
<accession>A0A399ENG6</accession>
<protein>
    <submittedName>
        <fullName evidence="7">LPS export ABC transporter permease LptG</fullName>
    </submittedName>
</protein>
<feature type="transmembrane region" description="Helical" evidence="6">
    <location>
        <begin position="20"/>
        <end position="43"/>
    </location>
</feature>